<sequence length="101" mass="11347">MSLTKTKHVYPVDPLLIREKDHGRACQKSLALLVLPAQSAIYACVHSETELKGRPRRTLTSRRGPSVNNTLVRKSPESAFCLLFARGREVEYVIFLIPGDK</sequence>
<gene>
    <name evidence="1" type="ORF">SDJN03_18643</name>
</gene>
<evidence type="ECO:0000313" key="1">
    <source>
        <dbReference type="EMBL" id="KAG6585910.1"/>
    </source>
</evidence>
<name>A0AAV6MSE8_9ROSI</name>
<dbReference type="EMBL" id="JAGKQH010000012">
    <property type="protein sequence ID" value="KAG6585910.1"/>
    <property type="molecule type" value="Genomic_DNA"/>
</dbReference>
<organism evidence="1 2">
    <name type="scientific">Cucurbita argyrosperma subsp. sororia</name>
    <dbReference type="NCBI Taxonomy" id="37648"/>
    <lineage>
        <taxon>Eukaryota</taxon>
        <taxon>Viridiplantae</taxon>
        <taxon>Streptophyta</taxon>
        <taxon>Embryophyta</taxon>
        <taxon>Tracheophyta</taxon>
        <taxon>Spermatophyta</taxon>
        <taxon>Magnoliopsida</taxon>
        <taxon>eudicotyledons</taxon>
        <taxon>Gunneridae</taxon>
        <taxon>Pentapetalae</taxon>
        <taxon>rosids</taxon>
        <taxon>fabids</taxon>
        <taxon>Cucurbitales</taxon>
        <taxon>Cucurbitaceae</taxon>
        <taxon>Cucurbiteae</taxon>
        <taxon>Cucurbita</taxon>
    </lineage>
</organism>
<keyword evidence="2" id="KW-1185">Reference proteome</keyword>
<reference evidence="1 2" key="1">
    <citation type="journal article" date="2021" name="Hortic Res">
        <title>The domestication of Cucurbita argyrosperma as revealed by the genome of its wild relative.</title>
        <authorList>
            <person name="Barrera-Redondo J."/>
            <person name="Sanchez-de la Vega G."/>
            <person name="Aguirre-Liguori J.A."/>
            <person name="Castellanos-Morales G."/>
            <person name="Gutierrez-Guerrero Y.T."/>
            <person name="Aguirre-Dugua X."/>
            <person name="Aguirre-Planter E."/>
            <person name="Tenaillon M.I."/>
            <person name="Lira-Saade R."/>
            <person name="Eguiarte L.E."/>
        </authorList>
    </citation>
    <scope>NUCLEOTIDE SEQUENCE [LARGE SCALE GENOMIC DNA]</scope>
    <source>
        <strain evidence="1">JBR-2021</strain>
    </source>
</reference>
<dbReference type="Proteomes" id="UP000685013">
    <property type="component" value="Chromosome 12"/>
</dbReference>
<proteinExistence type="predicted"/>
<dbReference type="AlphaFoldDB" id="A0AAV6MSE8"/>
<comment type="caution">
    <text evidence="1">The sequence shown here is derived from an EMBL/GenBank/DDBJ whole genome shotgun (WGS) entry which is preliminary data.</text>
</comment>
<protein>
    <submittedName>
        <fullName evidence="1">Uncharacterized protein</fullName>
    </submittedName>
</protein>
<feature type="non-terminal residue" evidence="1">
    <location>
        <position position="1"/>
    </location>
</feature>
<evidence type="ECO:0000313" key="2">
    <source>
        <dbReference type="Proteomes" id="UP000685013"/>
    </source>
</evidence>
<accession>A0AAV6MSE8</accession>